<evidence type="ECO:0000256" key="1">
    <source>
        <dbReference type="SAM" id="MobiDB-lite"/>
    </source>
</evidence>
<evidence type="ECO:0000313" key="2">
    <source>
        <dbReference type="EMBL" id="EKC23720.1"/>
    </source>
</evidence>
<reference evidence="2" key="1">
    <citation type="journal article" date="2012" name="Nature">
        <title>The oyster genome reveals stress adaptation and complexity of shell formation.</title>
        <authorList>
            <person name="Zhang G."/>
            <person name="Fang X."/>
            <person name="Guo X."/>
            <person name="Li L."/>
            <person name="Luo R."/>
            <person name="Xu F."/>
            <person name="Yang P."/>
            <person name="Zhang L."/>
            <person name="Wang X."/>
            <person name="Qi H."/>
            <person name="Xiong Z."/>
            <person name="Que H."/>
            <person name="Xie Y."/>
            <person name="Holland P.W."/>
            <person name="Paps J."/>
            <person name="Zhu Y."/>
            <person name="Wu F."/>
            <person name="Chen Y."/>
            <person name="Wang J."/>
            <person name="Peng C."/>
            <person name="Meng J."/>
            <person name="Yang L."/>
            <person name="Liu J."/>
            <person name="Wen B."/>
            <person name="Zhang N."/>
            <person name="Huang Z."/>
            <person name="Zhu Q."/>
            <person name="Feng Y."/>
            <person name="Mount A."/>
            <person name="Hedgecock D."/>
            <person name="Xu Z."/>
            <person name="Liu Y."/>
            <person name="Domazet-Loso T."/>
            <person name="Du Y."/>
            <person name="Sun X."/>
            <person name="Zhang S."/>
            <person name="Liu B."/>
            <person name="Cheng P."/>
            <person name="Jiang X."/>
            <person name="Li J."/>
            <person name="Fan D."/>
            <person name="Wang W."/>
            <person name="Fu W."/>
            <person name="Wang T."/>
            <person name="Wang B."/>
            <person name="Zhang J."/>
            <person name="Peng Z."/>
            <person name="Li Y."/>
            <person name="Li N."/>
            <person name="Wang J."/>
            <person name="Chen M."/>
            <person name="He Y."/>
            <person name="Tan F."/>
            <person name="Song X."/>
            <person name="Zheng Q."/>
            <person name="Huang R."/>
            <person name="Yang H."/>
            <person name="Du X."/>
            <person name="Chen L."/>
            <person name="Yang M."/>
            <person name="Gaffney P.M."/>
            <person name="Wang S."/>
            <person name="Luo L."/>
            <person name="She Z."/>
            <person name="Ming Y."/>
            <person name="Huang W."/>
            <person name="Zhang S."/>
            <person name="Huang B."/>
            <person name="Zhang Y."/>
            <person name="Qu T."/>
            <person name="Ni P."/>
            <person name="Miao G."/>
            <person name="Wang J."/>
            <person name="Wang Q."/>
            <person name="Steinberg C.E."/>
            <person name="Wang H."/>
            <person name="Li N."/>
            <person name="Qian L."/>
            <person name="Zhang G."/>
            <person name="Li Y."/>
            <person name="Yang H."/>
            <person name="Liu X."/>
            <person name="Wang J."/>
            <person name="Yin Y."/>
            <person name="Wang J."/>
        </authorList>
    </citation>
    <scope>NUCLEOTIDE SEQUENCE [LARGE SCALE GENOMIC DNA]</scope>
    <source>
        <strain evidence="2">05x7-T-G4-1.051#20</strain>
    </source>
</reference>
<sequence>MDELGRETESSRSLSSDYLQNAIEFLPLQYTRMSTTTDTLGTGRVQNYVEETVPTFESLRSSCGLDVNSSPLSTRNPVPAPSLTSQRPSSKSSSRSKIRDALQFASQNLDDAA</sequence>
<proteinExistence type="predicted"/>
<dbReference type="InParanoid" id="K1Q4E3"/>
<name>K1Q4E3_MAGGI</name>
<dbReference type="EMBL" id="JH816758">
    <property type="protein sequence ID" value="EKC23720.1"/>
    <property type="molecule type" value="Genomic_DNA"/>
</dbReference>
<feature type="region of interest" description="Disordered" evidence="1">
    <location>
        <begin position="64"/>
        <end position="98"/>
    </location>
</feature>
<gene>
    <name evidence="2" type="ORF">CGI_10016696</name>
</gene>
<dbReference type="AlphaFoldDB" id="K1Q4E3"/>
<feature type="compositionally biased region" description="Polar residues" evidence="1">
    <location>
        <begin position="67"/>
        <end position="76"/>
    </location>
</feature>
<feature type="compositionally biased region" description="Low complexity" evidence="1">
    <location>
        <begin position="81"/>
        <end position="95"/>
    </location>
</feature>
<protein>
    <submittedName>
        <fullName evidence="2">Uncharacterized protein</fullName>
    </submittedName>
</protein>
<organism evidence="2">
    <name type="scientific">Magallana gigas</name>
    <name type="common">Pacific oyster</name>
    <name type="synonym">Crassostrea gigas</name>
    <dbReference type="NCBI Taxonomy" id="29159"/>
    <lineage>
        <taxon>Eukaryota</taxon>
        <taxon>Metazoa</taxon>
        <taxon>Spiralia</taxon>
        <taxon>Lophotrochozoa</taxon>
        <taxon>Mollusca</taxon>
        <taxon>Bivalvia</taxon>
        <taxon>Autobranchia</taxon>
        <taxon>Pteriomorphia</taxon>
        <taxon>Ostreida</taxon>
        <taxon>Ostreoidea</taxon>
        <taxon>Ostreidae</taxon>
        <taxon>Magallana</taxon>
    </lineage>
</organism>
<accession>K1Q4E3</accession>
<dbReference type="HOGENOM" id="CLU_2135896_0_0_1"/>